<proteinExistence type="predicted"/>
<protein>
    <submittedName>
        <fullName evidence="1">Uncharacterized protein</fullName>
    </submittedName>
</protein>
<name>A0ACC1NMA0_9HYPO</name>
<reference evidence="1" key="1">
    <citation type="submission" date="2022-08" db="EMBL/GenBank/DDBJ databases">
        <title>Genome Sequence of Lecanicillium fungicola.</title>
        <authorList>
            <person name="Buettner E."/>
        </authorList>
    </citation>
    <scope>NUCLEOTIDE SEQUENCE</scope>
    <source>
        <strain evidence="1">Babe33</strain>
    </source>
</reference>
<organism evidence="1 2">
    <name type="scientific">Zarea fungicola</name>
    <dbReference type="NCBI Taxonomy" id="93591"/>
    <lineage>
        <taxon>Eukaryota</taxon>
        <taxon>Fungi</taxon>
        <taxon>Dikarya</taxon>
        <taxon>Ascomycota</taxon>
        <taxon>Pezizomycotina</taxon>
        <taxon>Sordariomycetes</taxon>
        <taxon>Hypocreomycetidae</taxon>
        <taxon>Hypocreales</taxon>
        <taxon>Cordycipitaceae</taxon>
        <taxon>Zarea</taxon>
    </lineage>
</organism>
<dbReference type="EMBL" id="JANJQO010000230">
    <property type="protein sequence ID" value="KAJ2980044.1"/>
    <property type="molecule type" value="Genomic_DNA"/>
</dbReference>
<evidence type="ECO:0000313" key="1">
    <source>
        <dbReference type="EMBL" id="KAJ2980044.1"/>
    </source>
</evidence>
<dbReference type="Proteomes" id="UP001143910">
    <property type="component" value="Unassembled WGS sequence"/>
</dbReference>
<accession>A0ACC1NMA0</accession>
<evidence type="ECO:0000313" key="2">
    <source>
        <dbReference type="Proteomes" id="UP001143910"/>
    </source>
</evidence>
<keyword evidence="2" id="KW-1185">Reference proteome</keyword>
<comment type="caution">
    <text evidence="1">The sequence shown here is derived from an EMBL/GenBank/DDBJ whole genome shotgun (WGS) entry which is preliminary data.</text>
</comment>
<gene>
    <name evidence="1" type="ORF">NQ176_g2874</name>
</gene>
<sequence length="373" mass="41272">MHQGFLPREGIYSVPLYKLFARTALNPSLVLPLVLLARFTKRGRDLAILHPTALGRIKKLFYLGIIRTVVNYLSEKTRNNWLNDRYDWSREIILITGGAAGIGASIVKLFDEMAIKVVVLDIQPMTFPTSSRVHYYKCDIRSAASVEEVAAKVRSQVGQPTVLINNAGVARGKTILEAEPGDVRFTFDVNTLSHYWLTKTFLPYMIERNHGMVVTVASAAAWITAPAMVDYAASKAAALAFHEGLSAELITRYNAPKVRTVIVQPSHTKTPLFQGFNQGSNFLVPSLEVETIADGVVKQVLSGRSGNVILPETGQLGALLRALPDWISYRSRRDGEKYMKNWNGRQVVADVNASYETEKTEDGSSSTVLISQD</sequence>